<gene>
    <name evidence="2" type="ORF">FRX48_03812</name>
</gene>
<accession>A0A5M8PTG3</accession>
<evidence type="ECO:0000313" key="3">
    <source>
        <dbReference type="Proteomes" id="UP000324767"/>
    </source>
</evidence>
<protein>
    <submittedName>
        <fullName evidence="2">Uncharacterized protein</fullName>
    </submittedName>
</protein>
<proteinExistence type="predicted"/>
<name>A0A5M8PTG3_9LECA</name>
<feature type="compositionally biased region" description="Basic and acidic residues" evidence="1">
    <location>
        <begin position="200"/>
        <end position="209"/>
    </location>
</feature>
<feature type="region of interest" description="Disordered" evidence="1">
    <location>
        <begin position="171"/>
        <end position="209"/>
    </location>
</feature>
<dbReference type="AlphaFoldDB" id="A0A5M8PTG3"/>
<dbReference type="EMBL" id="VXIT01000005">
    <property type="protein sequence ID" value="KAA6412820.1"/>
    <property type="molecule type" value="Genomic_DNA"/>
</dbReference>
<evidence type="ECO:0000313" key="2">
    <source>
        <dbReference type="EMBL" id="KAA6412820.1"/>
    </source>
</evidence>
<reference evidence="2 3" key="1">
    <citation type="submission" date="2019-09" db="EMBL/GenBank/DDBJ databases">
        <title>The hologenome of the rock-dwelling lichen Lasallia pustulata.</title>
        <authorList>
            <person name="Greshake Tzovaras B."/>
            <person name="Segers F."/>
            <person name="Bicker A."/>
            <person name="Dal Grande F."/>
            <person name="Otte J."/>
            <person name="Hankeln T."/>
            <person name="Schmitt I."/>
            <person name="Ebersberger I."/>
        </authorList>
    </citation>
    <scope>NUCLEOTIDE SEQUENCE [LARGE SCALE GENOMIC DNA]</scope>
    <source>
        <strain evidence="2">A1-1</strain>
    </source>
</reference>
<dbReference type="Proteomes" id="UP000324767">
    <property type="component" value="Unassembled WGS sequence"/>
</dbReference>
<sequence>MPDWASPGRRGDSKHRRLARDILGEPSMTFPAGSGCSDCVARSRLCVVREDRTKCASCTAQDAGSCDWASAGVGTPTANQMTICPRESQAVTTQAVPAARVRPPVTTQAAPAVRFRPPVVTGTVRRPSPWASANKDLAEMLEDVEAGANHEALLRTVVDATIELREAAHLATVHPTDYPDEGDSGAEEGEGEEEEATVMTEERGPNNLHLDQKVKVEVYYKPLQCSA</sequence>
<feature type="compositionally biased region" description="Acidic residues" evidence="1">
    <location>
        <begin position="178"/>
        <end position="196"/>
    </location>
</feature>
<organism evidence="2 3">
    <name type="scientific">Lasallia pustulata</name>
    <dbReference type="NCBI Taxonomy" id="136370"/>
    <lineage>
        <taxon>Eukaryota</taxon>
        <taxon>Fungi</taxon>
        <taxon>Dikarya</taxon>
        <taxon>Ascomycota</taxon>
        <taxon>Pezizomycotina</taxon>
        <taxon>Lecanoromycetes</taxon>
        <taxon>OSLEUM clade</taxon>
        <taxon>Umbilicariomycetidae</taxon>
        <taxon>Umbilicariales</taxon>
        <taxon>Umbilicariaceae</taxon>
        <taxon>Lasallia</taxon>
    </lineage>
</organism>
<evidence type="ECO:0000256" key="1">
    <source>
        <dbReference type="SAM" id="MobiDB-lite"/>
    </source>
</evidence>
<comment type="caution">
    <text evidence="2">The sequence shown here is derived from an EMBL/GenBank/DDBJ whole genome shotgun (WGS) entry which is preliminary data.</text>
</comment>